<reference evidence="7" key="2">
    <citation type="submission" date="2003-11" db="EMBL/GenBank/DDBJ databases">
        <authorList>
            <person name="German Neurospora genome project"/>
        </authorList>
    </citation>
    <scope>NUCLEOTIDE SEQUENCE</scope>
</reference>
<dbReference type="GO" id="GO:0015031">
    <property type="term" value="P:protein transport"/>
    <property type="evidence" value="ECO:0007669"/>
    <property type="project" value="UniProtKB-KW"/>
</dbReference>
<accession>Q6MUS2</accession>
<dbReference type="OrthoDB" id="5835136at2759"/>
<dbReference type="GO" id="GO:0007005">
    <property type="term" value="P:mitochondrion organization"/>
    <property type="evidence" value="ECO:0007669"/>
    <property type="project" value="TreeGrafter"/>
</dbReference>
<name>Q6MUS2_NEUCS</name>
<dbReference type="CDD" id="cd03078">
    <property type="entry name" value="GST_N_Metaxin1_like"/>
    <property type="match status" value="1"/>
</dbReference>
<proteinExistence type="predicted"/>
<dbReference type="InterPro" id="IPR019564">
    <property type="entry name" value="Sam37/metaxin_N"/>
</dbReference>
<evidence type="ECO:0000256" key="1">
    <source>
        <dbReference type="ARBA" id="ARBA00004294"/>
    </source>
</evidence>
<dbReference type="AlphaFoldDB" id="Q6MUS2"/>
<organism evidence="7">
    <name type="scientific">Neurospora crassa</name>
    <dbReference type="NCBI Taxonomy" id="5141"/>
    <lineage>
        <taxon>Eukaryota</taxon>
        <taxon>Fungi</taxon>
        <taxon>Dikarya</taxon>
        <taxon>Ascomycota</taxon>
        <taxon>Pezizomycotina</taxon>
        <taxon>Sordariomycetes</taxon>
        <taxon>Sordariomycetidae</taxon>
        <taxon>Sordariales</taxon>
        <taxon>Sordariaceae</taxon>
        <taxon>Neurospora</taxon>
    </lineage>
</organism>
<keyword evidence="5" id="KW-0496">Mitochondrion</keyword>
<dbReference type="GO" id="GO:0001401">
    <property type="term" value="C:SAM complex"/>
    <property type="evidence" value="ECO:0007669"/>
    <property type="project" value="InterPro"/>
</dbReference>
<dbReference type="Pfam" id="PF10568">
    <property type="entry name" value="Tom37"/>
    <property type="match status" value="1"/>
</dbReference>
<reference evidence="7" key="1">
    <citation type="submission" date="2003-11" db="EMBL/GenBank/DDBJ databases">
        <authorList>
            <person name="Schulte U."/>
            <person name="Aign V."/>
            <person name="Hoheisel J."/>
            <person name="Brandt P."/>
            <person name="Fartmann B."/>
            <person name="Holland R."/>
            <person name="Nyakatura G."/>
            <person name="Mewes H.W."/>
            <person name="Mannhaupt G."/>
        </authorList>
    </citation>
    <scope>NUCLEOTIDE SEQUENCE</scope>
</reference>
<dbReference type="InterPro" id="IPR050931">
    <property type="entry name" value="Mito_Protein_Transport_Metaxin"/>
</dbReference>
<evidence type="ECO:0000256" key="6">
    <source>
        <dbReference type="ARBA" id="ARBA00023136"/>
    </source>
</evidence>
<keyword evidence="4" id="KW-0653">Protein transport</keyword>
<dbReference type="eggNOG" id="KOG3028">
    <property type="taxonomic scope" value="Eukaryota"/>
</dbReference>
<evidence type="ECO:0000256" key="3">
    <source>
        <dbReference type="ARBA" id="ARBA00022787"/>
    </source>
</evidence>
<dbReference type="HOGENOM" id="CLU_032751_0_1_1"/>
<comment type="subcellular location">
    <subcellularLocation>
        <location evidence="1">Mitochondrion outer membrane</location>
    </subcellularLocation>
</comment>
<gene>
    <name evidence="7" type="primary">G17B7.090</name>
</gene>
<keyword evidence="3" id="KW-1000">Mitochondrion outer membrane</keyword>
<keyword evidence="6" id="KW-0472">Membrane</keyword>
<evidence type="ECO:0000256" key="4">
    <source>
        <dbReference type="ARBA" id="ARBA00022927"/>
    </source>
</evidence>
<dbReference type="SMR" id="Q6MUS2"/>
<dbReference type="PANTHER" id="PTHR12289">
    <property type="entry name" value="METAXIN RELATED"/>
    <property type="match status" value="1"/>
</dbReference>
<keyword evidence="2" id="KW-0813">Transport</keyword>
<dbReference type="VEuPathDB" id="FungiDB:NCU00923"/>
<evidence type="ECO:0000313" key="7">
    <source>
        <dbReference type="EMBL" id="CAE76580.1"/>
    </source>
</evidence>
<evidence type="ECO:0000256" key="2">
    <source>
        <dbReference type="ARBA" id="ARBA00022448"/>
    </source>
</evidence>
<evidence type="ECO:0000256" key="5">
    <source>
        <dbReference type="ARBA" id="ARBA00023128"/>
    </source>
</evidence>
<dbReference type="EMBL" id="BX842638">
    <property type="protein sequence ID" value="CAE76580.1"/>
    <property type="molecule type" value="Genomic_DNA"/>
</dbReference>
<protein>
    <submittedName>
        <fullName evidence="7">Uncharacterized protein G17B7.090</fullName>
    </submittedName>
</protein>
<sequence length="442" mass="48578">MTLELHVWGPAFGLPSIDAECLATVTYFAQTLSAADYLLVQSSPSAVPSHHLPALYNPSTATWISGFDPIVNYLSTLQPPSYHHPDVTTLPSRVYADSQAYKALLTSSAAPLLALSLYVSSANYSETTRPAYSAILPFPLPWTEPLAVRAAMAARAAHLGMSSLDTDAEMERLEREEREREAAGWVQIPKALRKAVGGQNSGVKGQLSPEMKRRIKLEGLAAEVFDVLGEVDFLEEEDGEEEEEEEEEAKEGGARIKVTLETKCLAFAYLALMLLPEVPRPWLKEVLQKKYAGLCKFVLEYRRKTFPDSGKVLPWADRESDPAVSACDSALSIVGRFVRAVIDDIPMLGREWSRWWALRQRRVAEENSAETQLVVRRSVGESERSLLLAGAGLTLLAINVAGLGIYWYRYRGLLGAPLQTWHRPLVGLGSFGAAGAMFAGLA</sequence>
<dbReference type="PANTHER" id="PTHR12289:SF41">
    <property type="entry name" value="FAILED AXON CONNECTIONS-RELATED"/>
    <property type="match status" value="1"/>
</dbReference>